<dbReference type="Pfam" id="PF01479">
    <property type="entry name" value="S4"/>
    <property type="match status" value="1"/>
</dbReference>
<dbReference type="NCBIfam" id="TIGR00005">
    <property type="entry name" value="rluA_subfam"/>
    <property type="match status" value="1"/>
</dbReference>
<organism evidence="8 9">
    <name type="scientific">Micavibrio aeruginosavorus</name>
    <dbReference type="NCBI Taxonomy" id="349221"/>
    <lineage>
        <taxon>Bacteria</taxon>
        <taxon>Pseudomonadati</taxon>
        <taxon>Bdellovibrionota</taxon>
        <taxon>Bdellovibrionia</taxon>
        <taxon>Bdellovibrionales</taxon>
        <taxon>Pseudobdellovibrionaceae</taxon>
        <taxon>Micavibrio</taxon>
    </lineage>
</organism>
<dbReference type="AlphaFoldDB" id="A0A2W5FHW0"/>
<dbReference type="InterPro" id="IPR036986">
    <property type="entry name" value="S4_RNA-bd_sf"/>
</dbReference>
<dbReference type="SUPFAM" id="SSF55174">
    <property type="entry name" value="Alpha-L RNA-binding motif"/>
    <property type="match status" value="1"/>
</dbReference>
<dbReference type="Proteomes" id="UP000249739">
    <property type="component" value="Unassembled WGS sequence"/>
</dbReference>
<dbReference type="Pfam" id="PF00849">
    <property type="entry name" value="PseudoU_synth_2"/>
    <property type="match status" value="1"/>
</dbReference>
<evidence type="ECO:0000256" key="6">
    <source>
        <dbReference type="RuleBase" id="RU362028"/>
    </source>
</evidence>
<name>A0A2W5FHW0_9BACT</name>
<evidence type="ECO:0000256" key="4">
    <source>
        <dbReference type="PIRSR" id="PIRSR606225-1"/>
    </source>
</evidence>
<dbReference type="InterPro" id="IPR006224">
    <property type="entry name" value="PsdUridine_synth_RluA-like_CS"/>
</dbReference>
<dbReference type="InterPro" id="IPR020103">
    <property type="entry name" value="PsdUridine_synth_cat_dom_sf"/>
</dbReference>
<dbReference type="CDD" id="cd00165">
    <property type="entry name" value="S4"/>
    <property type="match status" value="1"/>
</dbReference>
<keyword evidence="2 5" id="KW-0694">RNA-binding</keyword>
<feature type="domain" description="RNA-binding S4" evidence="7">
    <location>
        <begin position="28"/>
        <end position="92"/>
    </location>
</feature>
<evidence type="ECO:0000256" key="3">
    <source>
        <dbReference type="ARBA" id="ARBA00023235"/>
    </source>
</evidence>
<proteinExistence type="inferred from homology"/>
<dbReference type="GO" id="GO:0000455">
    <property type="term" value="P:enzyme-directed rRNA pseudouridine synthesis"/>
    <property type="evidence" value="ECO:0007669"/>
    <property type="project" value="TreeGrafter"/>
</dbReference>
<protein>
    <recommendedName>
        <fullName evidence="6">Pseudouridine synthase</fullName>
        <ecNumber evidence="6">5.4.99.-</ecNumber>
    </recommendedName>
</protein>
<dbReference type="InterPro" id="IPR006145">
    <property type="entry name" value="PsdUridine_synth_RsuA/RluA"/>
</dbReference>
<evidence type="ECO:0000256" key="5">
    <source>
        <dbReference type="PROSITE-ProRule" id="PRU00182"/>
    </source>
</evidence>
<comment type="function">
    <text evidence="6">Responsible for synthesis of pseudouridine from uracil.</text>
</comment>
<comment type="catalytic activity">
    <reaction evidence="6">
        <text>a uridine in RNA = a pseudouridine in RNA</text>
        <dbReference type="Rhea" id="RHEA:48348"/>
        <dbReference type="Rhea" id="RHEA-COMP:12068"/>
        <dbReference type="Rhea" id="RHEA-COMP:12069"/>
        <dbReference type="ChEBI" id="CHEBI:65314"/>
        <dbReference type="ChEBI" id="CHEBI:65315"/>
    </reaction>
</comment>
<dbReference type="InterPro" id="IPR006225">
    <property type="entry name" value="PsdUridine_synth_RluC/D"/>
</dbReference>
<dbReference type="EMBL" id="QFOT01000130">
    <property type="protein sequence ID" value="PZP54523.1"/>
    <property type="molecule type" value="Genomic_DNA"/>
</dbReference>
<dbReference type="EC" id="5.4.99.-" evidence="6"/>
<dbReference type="PANTHER" id="PTHR21600">
    <property type="entry name" value="MITOCHONDRIAL RNA PSEUDOURIDINE SYNTHASE"/>
    <property type="match status" value="1"/>
</dbReference>
<dbReference type="InterPro" id="IPR002942">
    <property type="entry name" value="S4_RNA-bd"/>
</dbReference>
<dbReference type="PROSITE" id="PS50889">
    <property type="entry name" value="S4"/>
    <property type="match status" value="1"/>
</dbReference>
<dbReference type="FunFam" id="3.30.2350.10:FF:000006">
    <property type="entry name" value="Pseudouridine synthase"/>
    <property type="match status" value="1"/>
</dbReference>
<dbReference type="PANTHER" id="PTHR21600:SF44">
    <property type="entry name" value="RIBOSOMAL LARGE SUBUNIT PSEUDOURIDINE SYNTHASE D"/>
    <property type="match status" value="1"/>
</dbReference>
<gene>
    <name evidence="8" type="ORF">DI586_09660</name>
</gene>
<evidence type="ECO:0000313" key="8">
    <source>
        <dbReference type="EMBL" id="PZP54523.1"/>
    </source>
</evidence>
<evidence type="ECO:0000313" key="9">
    <source>
        <dbReference type="Proteomes" id="UP000249739"/>
    </source>
</evidence>
<accession>A0A2W5FHW0</accession>
<dbReference type="SMART" id="SM00363">
    <property type="entry name" value="S4"/>
    <property type="match status" value="1"/>
</dbReference>
<dbReference type="Gene3D" id="3.30.2350.10">
    <property type="entry name" value="Pseudouridine synthase"/>
    <property type="match status" value="1"/>
</dbReference>
<feature type="active site" evidence="4">
    <location>
        <position position="153"/>
    </location>
</feature>
<evidence type="ECO:0000256" key="1">
    <source>
        <dbReference type="ARBA" id="ARBA00010876"/>
    </source>
</evidence>
<dbReference type="InterPro" id="IPR050188">
    <property type="entry name" value="RluA_PseudoU_synthase"/>
</dbReference>
<comment type="caution">
    <text evidence="8">The sequence shown here is derived from an EMBL/GenBank/DDBJ whole genome shotgun (WGS) entry which is preliminary data.</text>
</comment>
<dbReference type="SUPFAM" id="SSF55120">
    <property type="entry name" value="Pseudouridine synthase"/>
    <property type="match status" value="1"/>
</dbReference>
<dbReference type="GO" id="GO:0003723">
    <property type="term" value="F:RNA binding"/>
    <property type="evidence" value="ECO:0007669"/>
    <property type="project" value="UniProtKB-KW"/>
</dbReference>
<reference evidence="8 9" key="1">
    <citation type="submission" date="2017-08" db="EMBL/GenBank/DDBJ databases">
        <title>Infants hospitalized years apart are colonized by the same room-sourced microbial strains.</title>
        <authorList>
            <person name="Brooks B."/>
            <person name="Olm M.R."/>
            <person name="Firek B.A."/>
            <person name="Baker R."/>
            <person name="Thomas B.C."/>
            <person name="Morowitz M.J."/>
            <person name="Banfield J.F."/>
        </authorList>
    </citation>
    <scope>NUCLEOTIDE SEQUENCE [LARGE SCALE GENOMIC DNA]</scope>
    <source>
        <strain evidence="8">S2_006_000_R2_64</strain>
    </source>
</reference>
<dbReference type="GO" id="GO:0120159">
    <property type="term" value="F:rRNA pseudouridine synthase activity"/>
    <property type="evidence" value="ECO:0007669"/>
    <property type="project" value="UniProtKB-ARBA"/>
</dbReference>
<evidence type="ECO:0000256" key="2">
    <source>
        <dbReference type="ARBA" id="ARBA00022884"/>
    </source>
</evidence>
<dbReference type="Gene3D" id="3.10.290.10">
    <property type="entry name" value="RNA-binding S4 domain"/>
    <property type="match status" value="1"/>
</dbReference>
<keyword evidence="3 6" id="KW-0413">Isomerase</keyword>
<evidence type="ECO:0000259" key="7">
    <source>
        <dbReference type="SMART" id="SM00363"/>
    </source>
</evidence>
<dbReference type="PROSITE" id="PS01129">
    <property type="entry name" value="PSI_RLU"/>
    <property type="match status" value="1"/>
</dbReference>
<comment type="similarity">
    <text evidence="1 6">Belongs to the pseudouridine synthase RluA family.</text>
</comment>
<sequence length="334" mass="36852">MLSDQPEETADSGLDSVRVIVPEDLNRARLDKAIAVLCPQFSRTRLKSLIEAGECVVNGKAAGKPSEQVNTGDEILLSLPPIEDCIPKAENIPLNIVYEDDSVLVINKPAGMVVHPAIGNESGTLVNAVLYHCAETLSGINGVRRPGIVHRLDKDTTGLMIVAKTDHAHHHLSLQLQDRSLRRVYYALVNGVPFPNKGEIEYAIGRHPNNRLKMAVVKGGRDALTYYTVKEKYGEALSLVECRLATGRTHQIRVHFEKIKHPLVGDDIYGLQDTAMKSAMRKSSYDDEAIEAVASFPRQALHARELSFIHPVTEEIMSFESELPSDILALLEIL</sequence>
<dbReference type="CDD" id="cd02869">
    <property type="entry name" value="PseudoU_synth_RluA_like"/>
    <property type="match status" value="1"/>
</dbReference>